<dbReference type="PANTHER" id="PTHR45641:SF19">
    <property type="entry name" value="NEPHROCYSTIN-3"/>
    <property type="match status" value="1"/>
</dbReference>
<sequence>MATCISSSSSSSSSTSAKCKTNYTRLLRLVVDIGSKVFREVLDAQLSPPADLQRHLNSSRVCNKLKTLRKKHLLKTPQWNMLYPPSPGVPSSTSFDITLLFLLLRNTCGLRPPATGWDAAPIEADKSPEADLIRVKQCRNEIICHKNAAELSDAEFETHWAEIESALIRLGGSQYEPEIQSLKIKSVDPDNELYLNHLLQSWEEGEDKKFDALKEDIEQLRAGLQSLRKDYNEDGRAQNLSEQLNSFCNLPQKPSHDVVNRHEEVSMTLKEIHELTKKYPDHVTVTYLSGNPGCGKSELARQVGEKHFDNFNKEESSKFVATLNGSNLETLRQTYMELADDLQCDKSALMTGLTAGNTSQEQKLIELKSFIITKVKRYSSWLMIVDNVEDVQMVSKFIPRSGDRLTHGKGHILITTQDKQSIPPCDTHAHHIQLSLGMNLHDAVQSLHTISRFSCNDEVAEKVCKKLDFQPLALACAAVYMRQTCYTDPAMNWERYLEEVEKGNTTSADEFYEKANLAYQRSMTTAVKMAVETIIDKSQVMLHTFEFMAAIAPEFISLDHVLNYVLQCTPERNKNSVAAEITSSSLIVTMRNGSKRLHIRIHQVFYHILQSVYQAKFWQPIDEFSFLMKFVEVFSYVKDMDKTALKFTEETGPLIPHFVYFSDKVKRYFERHEVVKVLNEANRYGVHYQSTKLFTHQYIPLLIFLTGSVSYLCEKHGKYGTTRALLEISYCLIDSAYQGSNHPDVAATLNSLGTELANLGEHNQAKHCCEKSLEITQSFYNSNHPEVAVTLNNLGKVLDNLGNYNEAKVCHEKALAIEKSTYGSNSPEVASTLNNLGTVLHNLGTLNQAKECYEKALAIEESNFGNNHPELASTLNNLGTILDDLGKHYEAQTCYEKALAIEETTYGSNHPEVAATLNNLGTVLDNLGKYEEALRCYLRALAIKVSTYGIHHPEVASTLCNLGTMLDTMGNFDDAKKCYEISLEIEESTYGRNHPEVASTLCNLGTAFANLGEFIQAKKCYLNALEIEEKTYGSNHIELATTLKNVGLVLTKLGKPDEAQEYFEKARKIEESN</sequence>
<dbReference type="SUPFAM" id="SSF48452">
    <property type="entry name" value="TPR-like"/>
    <property type="match status" value="1"/>
</dbReference>
<feature type="repeat" description="TPR" evidence="3">
    <location>
        <begin position="914"/>
        <end position="947"/>
    </location>
</feature>
<dbReference type="EnsemblMetazoa" id="XM_028660082.1">
    <property type="protein sequence ID" value="XP_028515883.1"/>
    <property type="gene ID" value="LOC114575361"/>
</dbReference>
<organism evidence="5 6">
    <name type="scientific">Exaiptasia diaphana</name>
    <name type="common">Tropical sea anemone</name>
    <name type="synonym">Aiptasia pulchella</name>
    <dbReference type="NCBI Taxonomy" id="2652724"/>
    <lineage>
        <taxon>Eukaryota</taxon>
        <taxon>Metazoa</taxon>
        <taxon>Cnidaria</taxon>
        <taxon>Anthozoa</taxon>
        <taxon>Hexacorallia</taxon>
        <taxon>Actiniaria</taxon>
        <taxon>Aiptasiidae</taxon>
        <taxon>Exaiptasia</taxon>
    </lineage>
</organism>
<dbReference type="SMART" id="SM00028">
    <property type="entry name" value="TPR"/>
    <property type="match status" value="8"/>
</dbReference>
<dbReference type="InterPro" id="IPR041249">
    <property type="entry name" value="HEPN_DZIP3"/>
</dbReference>
<evidence type="ECO:0000313" key="5">
    <source>
        <dbReference type="EnsemblMetazoa" id="XP_028515883.1"/>
    </source>
</evidence>
<dbReference type="OMA" id="FEDEWRY"/>
<accession>A0A913YLH1</accession>
<evidence type="ECO:0000259" key="4">
    <source>
        <dbReference type="Pfam" id="PF18738"/>
    </source>
</evidence>
<evidence type="ECO:0000256" key="1">
    <source>
        <dbReference type="ARBA" id="ARBA00022737"/>
    </source>
</evidence>
<feature type="repeat" description="TPR" evidence="3">
    <location>
        <begin position="998"/>
        <end position="1031"/>
    </location>
</feature>
<dbReference type="InterPro" id="IPR019734">
    <property type="entry name" value="TPR_rpt"/>
</dbReference>
<dbReference type="OrthoDB" id="5142960at2759"/>
<dbReference type="SUPFAM" id="SSF52540">
    <property type="entry name" value="P-loop containing nucleoside triphosphate hydrolases"/>
    <property type="match status" value="1"/>
</dbReference>
<dbReference type="PROSITE" id="PS50293">
    <property type="entry name" value="TPR_REGION"/>
    <property type="match status" value="2"/>
</dbReference>
<dbReference type="AlphaFoldDB" id="A0A913YLH1"/>
<feature type="domain" description="DZIP3-like HEPN" evidence="4">
    <location>
        <begin position="49"/>
        <end position="192"/>
    </location>
</feature>
<dbReference type="PANTHER" id="PTHR45641">
    <property type="entry name" value="TETRATRICOPEPTIDE REPEAT PROTEIN (AFU_ORTHOLOGUE AFUA_6G03870)"/>
    <property type="match status" value="1"/>
</dbReference>
<keyword evidence="1" id="KW-0677">Repeat</keyword>
<dbReference type="Gene3D" id="3.40.50.300">
    <property type="entry name" value="P-loop containing nucleotide triphosphate hydrolases"/>
    <property type="match status" value="1"/>
</dbReference>
<dbReference type="InterPro" id="IPR011990">
    <property type="entry name" value="TPR-like_helical_dom_sf"/>
</dbReference>
<keyword evidence="6" id="KW-1185">Reference proteome</keyword>
<dbReference type="KEGG" id="epa:114575361"/>
<name>A0A913YLH1_EXADI</name>
<feature type="repeat" description="TPR" evidence="3">
    <location>
        <begin position="830"/>
        <end position="863"/>
    </location>
</feature>
<dbReference type="InterPro" id="IPR027417">
    <property type="entry name" value="P-loop_NTPase"/>
</dbReference>
<dbReference type="RefSeq" id="XP_028515883.1">
    <property type="nucleotide sequence ID" value="XM_028660082.1"/>
</dbReference>
<reference evidence="5" key="1">
    <citation type="submission" date="2022-11" db="UniProtKB">
        <authorList>
            <consortium name="EnsemblMetazoa"/>
        </authorList>
    </citation>
    <scope>IDENTIFICATION</scope>
</reference>
<feature type="repeat" description="TPR" evidence="3">
    <location>
        <begin position="956"/>
        <end position="989"/>
    </location>
</feature>
<proteinExistence type="predicted"/>
<evidence type="ECO:0000256" key="2">
    <source>
        <dbReference type="ARBA" id="ARBA00022803"/>
    </source>
</evidence>
<dbReference type="Pfam" id="PF13374">
    <property type="entry name" value="TPR_10"/>
    <property type="match status" value="2"/>
</dbReference>
<dbReference type="Pfam" id="PF13424">
    <property type="entry name" value="TPR_12"/>
    <property type="match status" value="3"/>
</dbReference>
<evidence type="ECO:0000313" key="6">
    <source>
        <dbReference type="Proteomes" id="UP000887567"/>
    </source>
</evidence>
<protein>
    <recommendedName>
        <fullName evidence="4">DZIP3-like HEPN domain-containing protein</fullName>
    </recommendedName>
</protein>
<dbReference type="Gene3D" id="1.25.40.10">
    <property type="entry name" value="Tetratricopeptide repeat domain"/>
    <property type="match status" value="3"/>
</dbReference>
<dbReference type="Proteomes" id="UP000887567">
    <property type="component" value="Unplaced"/>
</dbReference>
<keyword evidence="2 3" id="KW-0802">TPR repeat</keyword>
<dbReference type="PROSITE" id="PS50005">
    <property type="entry name" value="TPR"/>
    <property type="match status" value="6"/>
</dbReference>
<feature type="repeat" description="TPR" evidence="3">
    <location>
        <begin position="872"/>
        <end position="905"/>
    </location>
</feature>
<feature type="repeat" description="TPR" evidence="3">
    <location>
        <begin position="788"/>
        <end position="821"/>
    </location>
</feature>
<dbReference type="GeneID" id="114575361"/>
<evidence type="ECO:0000256" key="3">
    <source>
        <dbReference type="PROSITE-ProRule" id="PRU00339"/>
    </source>
</evidence>
<dbReference type="Pfam" id="PF18738">
    <property type="entry name" value="HEPN_DZIP3"/>
    <property type="match status" value="1"/>
</dbReference>
<dbReference type="SUPFAM" id="SSF81901">
    <property type="entry name" value="HCP-like"/>
    <property type="match status" value="1"/>
</dbReference>